<keyword evidence="2 4" id="KW-1005">Bacterial flagellum biogenesis</keyword>
<keyword evidence="5" id="KW-0969">Cilium</keyword>
<dbReference type="HAMAP" id="MF_01185">
    <property type="entry name" value="FliW"/>
    <property type="match status" value="1"/>
</dbReference>
<comment type="similarity">
    <text evidence="4">Belongs to the FliW family.</text>
</comment>
<dbReference type="SUPFAM" id="SSF141457">
    <property type="entry name" value="BH3618-like"/>
    <property type="match status" value="1"/>
</dbReference>
<dbReference type="PANTHER" id="PTHR39190:SF1">
    <property type="entry name" value="FLAGELLAR ASSEMBLY FACTOR FLIW"/>
    <property type="match status" value="1"/>
</dbReference>
<dbReference type="InterPro" id="IPR003775">
    <property type="entry name" value="Flagellar_assembly_factor_FliW"/>
</dbReference>
<evidence type="ECO:0000256" key="4">
    <source>
        <dbReference type="HAMAP-Rule" id="MF_01185"/>
    </source>
</evidence>
<protein>
    <recommendedName>
        <fullName evidence="4">Flagellar assembly factor FliW</fullName>
    </recommendedName>
</protein>
<evidence type="ECO:0000256" key="2">
    <source>
        <dbReference type="ARBA" id="ARBA00022795"/>
    </source>
</evidence>
<comment type="caution">
    <text evidence="5">The sequence shown here is derived from an EMBL/GenBank/DDBJ whole genome shotgun (WGS) entry which is preliminary data.</text>
</comment>
<dbReference type="InterPro" id="IPR024046">
    <property type="entry name" value="Flagellar_assmbl_FliW_dom_sf"/>
</dbReference>
<comment type="subunit">
    <text evidence="4">Interacts with translational regulator CsrA and flagellin(s).</text>
</comment>
<organism evidence="5 6">
    <name type="scientific">Conexibacter stalactiti</name>
    <dbReference type="NCBI Taxonomy" id="1940611"/>
    <lineage>
        <taxon>Bacteria</taxon>
        <taxon>Bacillati</taxon>
        <taxon>Actinomycetota</taxon>
        <taxon>Thermoleophilia</taxon>
        <taxon>Solirubrobacterales</taxon>
        <taxon>Conexibacteraceae</taxon>
        <taxon>Conexibacter</taxon>
    </lineage>
</organism>
<gene>
    <name evidence="4 5" type="primary">fliW</name>
    <name evidence="5" type="ORF">R7226_21950</name>
</gene>
<name>A0ABU4HUL9_9ACTN</name>
<keyword evidence="4" id="KW-0143">Chaperone</keyword>
<reference evidence="6" key="1">
    <citation type="submission" date="2023-07" db="EMBL/GenBank/DDBJ databases">
        <title>Conexibacter stalactiti sp. nov., isolated from stalactites in a lava cave and emended description of the genus Conexibacter.</title>
        <authorList>
            <person name="Lee S.D."/>
        </authorList>
    </citation>
    <scope>NUCLEOTIDE SEQUENCE [LARGE SCALE GENOMIC DNA]</scope>
    <source>
        <strain evidence="6">KCTC 39840</strain>
    </source>
</reference>
<comment type="subcellular location">
    <subcellularLocation>
        <location evidence="4">Cytoplasm</location>
    </subcellularLocation>
</comment>
<evidence type="ECO:0000313" key="6">
    <source>
        <dbReference type="Proteomes" id="UP001284601"/>
    </source>
</evidence>
<keyword evidence="3 4" id="KW-0810">Translation regulation</keyword>
<evidence type="ECO:0000313" key="5">
    <source>
        <dbReference type="EMBL" id="MDW5597027.1"/>
    </source>
</evidence>
<dbReference type="PANTHER" id="PTHR39190">
    <property type="entry name" value="FLAGELLAR ASSEMBLY FACTOR FLIW"/>
    <property type="match status" value="1"/>
</dbReference>
<sequence length="153" mass="16833">MSLTIDSTRFGQIEVDPESVVEFPYGLIGFESRRFALVAREAEADFLWLHSVEDPALALPVTDPRRFFSAYEVELADEERERLGLPQLTATDIYVTVRASDQLEGFTANLRAPIVISSGQGHQVINQAAEAPLRAPLFGELAQEATNAAERAA</sequence>
<keyword evidence="1 4" id="KW-0963">Cytoplasm</keyword>
<dbReference type="Proteomes" id="UP001284601">
    <property type="component" value="Unassembled WGS sequence"/>
</dbReference>
<keyword evidence="6" id="KW-1185">Reference proteome</keyword>
<dbReference type="Gene3D" id="2.30.290.10">
    <property type="entry name" value="BH3618-like"/>
    <property type="match status" value="1"/>
</dbReference>
<evidence type="ECO:0000256" key="3">
    <source>
        <dbReference type="ARBA" id="ARBA00022845"/>
    </source>
</evidence>
<keyword evidence="5" id="KW-0966">Cell projection</keyword>
<dbReference type="RefSeq" id="WP_318599463.1">
    <property type="nucleotide sequence ID" value="NZ_JAWSTH010000072.1"/>
</dbReference>
<comment type="function">
    <text evidence="4">Acts as an anti-CsrA protein, binds CsrA and prevents it from repressing translation of its target genes, one of which is flagellin. Binds to flagellin and participates in the assembly of the flagellum.</text>
</comment>
<dbReference type="Pfam" id="PF02623">
    <property type="entry name" value="FliW"/>
    <property type="match status" value="1"/>
</dbReference>
<keyword evidence="5" id="KW-0282">Flagellum</keyword>
<dbReference type="EMBL" id="JAWSTH010000072">
    <property type="protein sequence ID" value="MDW5597027.1"/>
    <property type="molecule type" value="Genomic_DNA"/>
</dbReference>
<proteinExistence type="inferred from homology"/>
<accession>A0ABU4HUL9</accession>
<evidence type="ECO:0000256" key="1">
    <source>
        <dbReference type="ARBA" id="ARBA00022490"/>
    </source>
</evidence>